<dbReference type="EMBL" id="CM037152">
    <property type="protein sequence ID" value="KAH7834123.1"/>
    <property type="molecule type" value="Genomic_DNA"/>
</dbReference>
<keyword evidence="2" id="KW-1185">Reference proteome</keyword>
<organism evidence="1 2">
    <name type="scientific">Vaccinium darrowii</name>
    <dbReference type="NCBI Taxonomy" id="229202"/>
    <lineage>
        <taxon>Eukaryota</taxon>
        <taxon>Viridiplantae</taxon>
        <taxon>Streptophyta</taxon>
        <taxon>Embryophyta</taxon>
        <taxon>Tracheophyta</taxon>
        <taxon>Spermatophyta</taxon>
        <taxon>Magnoliopsida</taxon>
        <taxon>eudicotyledons</taxon>
        <taxon>Gunneridae</taxon>
        <taxon>Pentapetalae</taxon>
        <taxon>asterids</taxon>
        <taxon>Ericales</taxon>
        <taxon>Ericaceae</taxon>
        <taxon>Vaccinioideae</taxon>
        <taxon>Vaccinieae</taxon>
        <taxon>Vaccinium</taxon>
    </lineage>
</organism>
<evidence type="ECO:0000313" key="2">
    <source>
        <dbReference type="Proteomes" id="UP000828048"/>
    </source>
</evidence>
<gene>
    <name evidence="1" type="ORF">Vadar_012906</name>
</gene>
<evidence type="ECO:0000313" key="1">
    <source>
        <dbReference type="EMBL" id="KAH7834123.1"/>
    </source>
</evidence>
<dbReference type="Proteomes" id="UP000828048">
    <property type="component" value="Chromosome 2"/>
</dbReference>
<comment type="caution">
    <text evidence="1">The sequence shown here is derived from an EMBL/GenBank/DDBJ whole genome shotgun (WGS) entry which is preliminary data.</text>
</comment>
<protein>
    <submittedName>
        <fullName evidence="1">Uncharacterized protein</fullName>
    </submittedName>
</protein>
<reference evidence="1 2" key="1">
    <citation type="journal article" date="2021" name="Hortic Res">
        <title>High-quality reference genome and annotation aids understanding of berry development for evergreen blueberry (Vaccinium darrowii).</title>
        <authorList>
            <person name="Yu J."/>
            <person name="Hulse-Kemp A.M."/>
            <person name="Babiker E."/>
            <person name="Staton M."/>
        </authorList>
    </citation>
    <scope>NUCLEOTIDE SEQUENCE [LARGE SCALE GENOMIC DNA]</scope>
    <source>
        <strain evidence="2">cv. NJ 8807/NJ 8810</strain>
        <tissue evidence="1">Young leaf</tissue>
    </source>
</reference>
<name>A0ACB7X0C5_9ERIC</name>
<proteinExistence type="predicted"/>
<sequence>MKRNKRSTSDVISNLPSNVTKNILKDLPLREAVRTSILSSKWRYKWKKLPQLVFDDTFFLKVRDNEKLKAVIYQVLLFHQGPLMKFELWYPPFGSCLDINNWIFILLTKNIQEFSFYLEAGFPYHEIPRHLYSLLQLRELNLSYCILKPPPTFKGFSRLVNLDFCHVNISSKMCGLFISNCPLLEQLSLRHCADFDSLEINAPNLKYFDFFGIFVSVSLENTPLLAEISVTLISWGTTRDKEPEEADSEWVKFFPSLPAIEKMNLHGAFLESFAAYNVPERLPCTLNQLKVLILYDVCYSNLDHVSWALCLLRSSPNLRKLRSTLREVEILHFSGAEPEIHFVKMLLAHSKVLERMKILHEYGISDEKGFAISKELIRFPRTSPKAEVIVDVTPDG</sequence>
<accession>A0ACB7X0C5</accession>